<dbReference type="SUPFAM" id="SSF52540">
    <property type="entry name" value="P-loop containing nucleoside triphosphate hydrolases"/>
    <property type="match status" value="1"/>
</dbReference>
<comment type="subcellular location">
    <subcellularLocation>
        <location evidence="9">Cytoplasm</location>
    </subcellularLocation>
</comment>
<keyword evidence="2 9" id="KW-0820">tRNA-binding</keyword>
<evidence type="ECO:0000256" key="5">
    <source>
        <dbReference type="ARBA" id="ARBA00022741"/>
    </source>
</evidence>
<keyword evidence="5 9" id="KW-0547">Nucleotide-binding</keyword>
<dbReference type="Gene3D" id="3.40.50.300">
    <property type="entry name" value="P-loop containing nucleotide triphosphate hydrolases"/>
    <property type="match status" value="1"/>
</dbReference>
<dbReference type="InterPro" id="IPR027417">
    <property type="entry name" value="P-loop_NTPase"/>
</dbReference>
<keyword evidence="4 9" id="KW-0819">tRNA processing</keyword>
<organism evidence="13 14">
    <name type="scientific">Vibrio ostreicida</name>
    <dbReference type="NCBI Taxonomy" id="526588"/>
    <lineage>
        <taxon>Bacteria</taxon>
        <taxon>Pseudomonadati</taxon>
        <taxon>Pseudomonadota</taxon>
        <taxon>Gammaproteobacteria</taxon>
        <taxon>Vibrionales</taxon>
        <taxon>Vibrionaceae</taxon>
        <taxon>Vibrio</taxon>
    </lineage>
</organism>
<evidence type="ECO:0000256" key="3">
    <source>
        <dbReference type="ARBA" id="ARBA00022679"/>
    </source>
</evidence>
<accession>A0ABT8BYD9</accession>
<dbReference type="InterPro" id="IPR032672">
    <property type="entry name" value="TmcA/NAT10/Kre33"/>
</dbReference>
<comment type="caution">
    <text evidence="13">The sequence shown here is derived from an EMBL/GenBank/DDBJ whole genome shotgun (WGS) entry which is preliminary data.</text>
</comment>
<evidence type="ECO:0000256" key="7">
    <source>
        <dbReference type="ARBA" id="ARBA00022884"/>
    </source>
</evidence>
<feature type="domain" description="TcmA/NAT10 helicase" evidence="10">
    <location>
        <begin position="173"/>
        <end position="339"/>
    </location>
</feature>
<dbReference type="InterPro" id="IPR013562">
    <property type="entry name" value="TmcA/NAT10_N"/>
</dbReference>
<evidence type="ECO:0000256" key="2">
    <source>
        <dbReference type="ARBA" id="ARBA00022555"/>
    </source>
</evidence>
<evidence type="ECO:0000259" key="11">
    <source>
        <dbReference type="Pfam" id="PF08351"/>
    </source>
</evidence>
<keyword evidence="3 9" id="KW-0808">Transferase</keyword>
<dbReference type="InterPro" id="IPR016181">
    <property type="entry name" value="Acyl_CoA_acyltransferase"/>
</dbReference>
<evidence type="ECO:0000256" key="9">
    <source>
        <dbReference type="HAMAP-Rule" id="MF_01886"/>
    </source>
</evidence>
<dbReference type="RefSeq" id="WP_170882511.1">
    <property type="nucleotide sequence ID" value="NZ_JABEYA020000003.1"/>
</dbReference>
<sequence length="664" mass="73675">MNTFFSLLNDAAKRANQRFGMVLRGQRDWQITTLAVAKQVYADSTVFQLGGEIQPEVTRYVNVKKGQQLLGQECGLLICDFSDGFDANSFSAALGCVHGGGGVIILPTLRPVQSLGAQWLDTAFCQLLQLEQGKALPDLPVFATDQGQPLAEQKCAIEKIRKVVEGHRKRPLVLTADRGRGKSSALGLAASEMMPLRKLRILVTAPSLATVQPVFEHAHQHLPGSTLKKGHLQSDASELIFIAPDELLRTEPECDCLFVDEAATIPIAMLQKMVARYHRCVFSSTVHGYEGCGRGFTVKFQTWLKQHRPQAVFFHLDQPIRWNTQDPLEKWLFETFLLDSELKTPLLQGTTEWQLEAIDKQEWIHDSGKLKACFALLVNAHYQTSPNDLMLILDDQAIQLLGCFIDGLCVGCILTIAEGGLDADLINAVQHGRRRPKGHLVPTMLANHLGLSEAASQTSVRIMRIAIHPDFQQQGIGSAFIKQLAALTTHDFISTSFGATSELIQFWSKNGFSIVKLGVQRDNASGCHSVAMIKGDTRWLADAKRHYAQSFRFLISESFADIETDIVRNLIPKGDASTASLRQRPLIEHYCLGGGSYESVAIFVEEWLLSSHQALTCSSDLLIRKVLQRWSWKACSQEFALAGRKQSETQFRADLLALINTLKS</sequence>
<dbReference type="InterPro" id="IPR007807">
    <property type="entry name" value="TcmA/NAT10_helicase"/>
</dbReference>
<keyword evidence="8 9" id="KW-0012">Acyltransferase</keyword>
<evidence type="ECO:0000313" key="13">
    <source>
        <dbReference type="EMBL" id="MDN3612176.1"/>
    </source>
</evidence>
<comment type="similarity">
    <text evidence="9">Belongs to the TmcA family.</text>
</comment>
<name>A0ABT8BYD9_9VIBR</name>
<reference evidence="14" key="1">
    <citation type="journal article" date="2019" name="Int. J. Syst. Evol. Microbiol.">
        <title>The Global Catalogue of Microorganisms (GCM) 10K type strain sequencing project: providing services to taxonomists for standard genome sequencing and annotation.</title>
        <authorList>
            <consortium name="The Broad Institute Genomics Platform"/>
            <consortium name="The Broad Institute Genome Sequencing Center for Infectious Disease"/>
            <person name="Wu L."/>
            <person name="Ma J."/>
        </authorList>
    </citation>
    <scope>NUCLEOTIDE SEQUENCE [LARGE SCALE GENOMIC DNA]</scope>
    <source>
        <strain evidence="14">CECT 7398</strain>
    </source>
</reference>
<protein>
    <recommendedName>
        <fullName evidence="9">tRNA(Met) cytidine acetyltransferase TmcA</fullName>
        <ecNumber evidence="9">2.3.1.193</ecNumber>
    </recommendedName>
</protein>
<dbReference type="Pfam" id="PF13718">
    <property type="entry name" value="GNAT_acetyltr_2"/>
    <property type="match status" value="2"/>
</dbReference>
<comment type="function">
    <text evidence="9">Catalyzes the formation of N(4)-acetylcytidine (ac(4)C) at the wobble position of tRNA(Met), by using acetyl-CoA as an acetyl donor and ATP (or GTP).</text>
</comment>
<feature type="binding site" evidence="9">
    <location>
        <position position="502"/>
    </location>
    <ligand>
        <name>acetyl-CoA</name>
        <dbReference type="ChEBI" id="CHEBI:57288"/>
    </ligand>
</feature>
<evidence type="ECO:0000256" key="4">
    <source>
        <dbReference type="ARBA" id="ARBA00022694"/>
    </source>
</evidence>
<evidence type="ECO:0000256" key="6">
    <source>
        <dbReference type="ARBA" id="ARBA00022840"/>
    </source>
</evidence>
<comment type="catalytic activity">
    <reaction evidence="9">
        <text>cytidine(34) in elongator tRNA(Met) + acetyl-CoA + ATP + H2O = N(4)-acetylcytidine(34) in elongator tRNA(Met) + ADP + phosphate + CoA + H(+)</text>
        <dbReference type="Rhea" id="RHEA:43788"/>
        <dbReference type="Rhea" id="RHEA-COMP:10693"/>
        <dbReference type="Rhea" id="RHEA-COMP:10694"/>
        <dbReference type="ChEBI" id="CHEBI:15377"/>
        <dbReference type="ChEBI" id="CHEBI:15378"/>
        <dbReference type="ChEBI" id="CHEBI:30616"/>
        <dbReference type="ChEBI" id="CHEBI:43474"/>
        <dbReference type="ChEBI" id="CHEBI:57287"/>
        <dbReference type="ChEBI" id="CHEBI:57288"/>
        <dbReference type="ChEBI" id="CHEBI:74900"/>
        <dbReference type="ChEBI" id="CHEBI:82748"/>
        <dbReference type="ChEBI" id="CHEBI:456216"/>
        <dbReference type="EC" id="2.3.1.193"/>
    </reaction>
</comment>
<feature type="binding site" evidence="9">
    <location>
        <position position="153"/>
    </location>
    <ligand>
        <name>ATP</name>
        <dbReference type="ChEBI" id="CHEBI:30616"/>
    </ligand>
</feature>
<comment type="caution">
    <text evidence="9">Lacks conserved residue(s) required for the propagation of feature annotation.</text>
</comment>
<feature type="domain" description="TmcA/NAT10 N-terminal" evidence="11">
    <location>
        <begin position="9"/>
        <end position="108"/>
    </location>
</feature>
<dbReference type="Pfam" id="PF08351">
    <property type="entry name" value="TmcA_N"/>
    <property type="match status" value="1"/>
</dbReference>
<evidence type="ECO:0000313" key="14">
    <source>
        <dbReference type="Proteomes" id="UP001238540"/>
    </source>
</evidence>
<evidence type="ECO:0000259" key="12">
    <source>
        <dbReference type="Pfam" id="PF13718"/>
    </source>
</evidence>
<dbReference type="Pfam" id="PF05127">
    <property type="entry name" value="NAT10_TcmA_helicase"/>
    <property type="match status" value="1"/>
</dbReference>
<dbReference type="EC" id="2.3.1.193" evidence="9"/>
<dbReference type="Proteomes" id="UP001238540">
    <property type="component" value="Unassembled WGS sequence"/>
</dbReference>
<dbReference type="GO" id="GO:0016746">
    <property type="term" value="F:acyltransferase activity"/>
    <property type="evidence" value="ECO:0007669"/>
    <property type="project" value="UniProtKB-KW"/>
</dbReference>
<dbReference type="InterPro" id="IPR000182">
    <property type="entry name" value="GNAT_dom"/>
</dbReference>
<evidence type="ECO:0000256" key="8">
    <source>
        <dbReference type="ARBA" id="ARBA00023315"/>
    </source>
</evidence>
<gene>
    <name evidence="9" type="primary">tmcA</name>
    <name evidence="13" type="ORF">QWZ16_21515</name>
</gene>
<feature type="domain" description="N-acetyltransferase" evidence="12">
    <location>
        <begin position="490"/>
        <end position="534"/>
    </location>
</feature>
<dbReference type="Gene3D" id="3.40.630.30">
    <property type="match status" value="1"/>
</dbReference>
<dbReference type="InterPro" id="IPR024914">
    <property type="entry name" value="tRNA_acetyltr_TmcA"/>
</dbReference>
<dbReference type="PANTHER" id="PTHR10925">
    <property type="entry name" value="N-ACETYLTRANSFERASE 10"/>
    <property type="match status" value="1"/>
</dbReference>
<dbReference type="EMBL" id="JAUFQC010000027">
    <property type="protein sequence ID" value="MDN3612176.1"/>
    <property type="molecule type" value="Genomic_DNA"/>
</dbReference>
<dbReference type="HAMAP" id="MF_01886">
    <property type="entry name" value="tRNA_acetyltr_TmcA"/>
    <property type="match status" value="1"/>
</dbReference>
<dbReference type="Gene3D" id="3.40.50.11040">
    <property type="match status" value="1"/>
</dbReference>
<keyword evidence="14" id="KW-1185">Reference proteome</keyword>
<keyword evidence="7 9" id="KW-0694">RNA-binding</keyword>
<keyword evidence="1 9" id="KW-0963">Cytoplasm</keyword>
<evidence type="ECO:0000256" key="1">
    <source>
        <dbReference type="ARBA" id="ARBA00022490"/>
    </source>
</evidence>
<feature type="domain" description="N-acetyltransferase" evidence="12">
    <location>
        <begin position="374"/>
        <end position="486"/>
    </location>
</feature>
<dbReference type="PANTHER" id="PTHR10925:SF5">
    <property type="entry name" value="RNA CYTIDINE ACETYLTRANSFERASE"/>
    <property type="match status" value="1"/>
</dbReference>
<keyword evidence="6 9" id="KW-0067">ATP-binding</keyword>
<dbReference type="SUPFAM" id="SSF55729">
    <property type="entry name" value="Acyl-CoA N-acyltransferases (Nat)"/>
    <property type="match status" value="1"/>
</dbReference>
<evidence type="ECO:0000259" key="10">
    <source>
        <dbReference type="Pfam" id="PF05127"/>
    </source>
</evidence>
<proteinExistence type="inferred from homology"/>
<feature type="binding site" evidence="9">
    <location>
        <position position="321"/>
    </location>
    <ligand>
        <name>ATP</name>
        <dbReference type="ChEBI" id="CHEBI:30616"/>
    </ligand>
</feature>
<dbReference type="CDD" id="cd04301">
    <property type="entry name" value="NAT_SF"/>
    <property type="match status" value="1"/>
</dbReference>